<evidence type="ECO:0000259" key="1">
    <source>
        <dbReference type="PROSITE" id="PS51340"/>
    </source>
</evidence>
<dbReference type="Pfam" id="PF03476">
    <property type="entry name" value="MOSC_N"/>
    <property type="match status" value="1"/>
</dbReference>
<dbReference type="InterPro" id="IPR005302">
    <property type="entry name" value="MoCF_Sase_C"/>
</dbReference>
<name>A0ABN2KKY8_9MICO</name>
<gene>
    <name evidence="2" type="ORF">GCM10009747_17510</name>
</gene>
<dbReference type="InterPro" id="IPR011037">
    <property type="entry name" value="Pyrv_Knase-like_insert_dom_sf"/>
</dbReference>
<dbReference type="PROSITE" id="PS51340">
    <property type="entry name" value="MOSC"/>
    <property type="match status" value="1"/>
</dbReference>
<dbReference type="PANTHER" id="PTHR14237:SF19">
    <property type="entry name" value="MITOCHONDRIAL AMIDOXIME REDUCING COMPONENT 1"/>
    <property type="match status" value="1"/>
</dbReference>
<proteinExistence type="predicted"/>
<dbReference type="EMBL" id="BAAANH010000003">
    <property type="protein sequence ID" value="GAA1759058.1"/>
    <property type="molecule type" value="Genomic_DNA"/>
</dbReference>
<organism evidence="2 3">
    <name type="scientific">Agromyces humatus</name>
    <dbReference type="NCBI Taxonomy" id="279573"/>
    <lineage>
        <taxon>Bacteria</taxon>
        <taxon>Bacillati</taxon>
        <taxon>Actinomycetota</taxon>
        <taxon>Actinomycetes</taxon>
        <taxon>Micrococcales</taxon>
        <taxon>Microbacteriaceae</taxon>
        <taxon>Agromyces</taxon>
    </lineage>
</organism>
<keyword evidence="3" id="KW-1185">Reference proteome</keyword>
<evidence type="ECO:0000313" key="2">
    <source>
        <dbReference type="EMBL" id="GAA1759058.1"/>
    </source>
</evidence>
<feature type="domain" description="MOSC" evidence="1">
    <location>
        <begin position="116"/>
        <end position="265"/>
    </location>
</feature>
<dbReference type="Pfam" id="PF03473">
    <property type="entry name" value="MOSC"/>
    <property type="match status" value="1"/>
</dbReference>
<evidence type="ECO:0000313" key="3">
    <source>
        <dbReference type="Proteomes" id="UP001500506"/>
    </source>
</evidence>
<dbReference type="RefSeq" id="WP_232499362.1">
    <property type="nucleotide sequence ID" value="NZ_BAAANH010000003.1"/>
</dbReference>
<protein>
    <submittedName>
        <fullName evidence="2">MOSC domain-containing protein</fullName>
    </submittedName>
</protein>
<comment type="caution">
    <text evidence="2">The sequence shown here is derived from an EMBL/GenBank/DDBJ whole genome shotgun (WGS) entry which is preliminary data.</text>
</comment>
<dbReference type="Proteomes" id="UP001500506">
    <property type="component" value="Unassembled WGS sequence"/>
</dbReference>
<dbReference type="SUPFAM" id="SSF141673">
    <property type="entry name" value="MOSC N-terminal domain-like"/>
    <property type="match status" value="1"/>
</dbReference>
<sequence length="265" mass="28460">MHVTQLRIYPVKSFAGLDVVSAEVLPWGLAGDRRWGVVDVNGVPVTARERNSMLGLTAEPLVDGGLLLSDGGGGPLRIDVPTDASPIDVGHSRQGTALAAGDEADEWLSARLGAPVRLVWQPDPRARSVNPNHGGLPGEVLTLADAGPLLLTSEASLARLDAWTDDATPPLDMRRFRPNVVIDGDEPFAEERWSHIDLGGLRFRVASHCDRCVMTTIDPDTLARGKEPIRTLAKHRRRDGKTWFGVRLVPTTQGTIGVGDVALAS</sequence>
<accession>A0ABN2KKY8</accession>
<dbReference type="InterPro" id="IPR005303">
    <property type="entry name" value="MOCOS_middle"/>
</dbReference>
<dbReference type="SUPFAM" id="SSF50800">
    <property type="entry name" value="PK beta-barrel domain-like"/>
    <property type="match status" value="1"/>
</dbReference>
<reference evidence="2 3" key="1">
    <citation type="journal article" date="2019" name="Int. J. Syst. Evol. Microbiol.">
        <title>The Global Catalogue of Microorganisms (GCM) 10K type strain sequencing project: providing services to taxonomists for standard genome sequencing and annotation.</title>
        <authorList>
            <consortium name="The Broad Institute Genomics Platform"/>
            <consortium name="The Broad Institute Genome Sequencing Center for Infectious Disease"/>
            <person name="Wu L."/>
            <person name="Ma J."/>
        </authorList>
    </citation>
    <scope>NUCLEOTIDE SEQUENCE [LARGE SCALE GENOMIC DNA]</scope>
    <source>
        <strain evidence="2 3">JCM 14319</strain>
    </source>
</reference>
<dbReference type="PANTHER" id="PTHR14237">
    <property type="entry name" value="MOLYBDOPTERIN COFACTOR SULFURASE MOSC"/>
    <property type="match status" value="1"/>
</dbReference>